<organism evidence="2 3">
    <name type="scientific">Halolamina salina</name>
    <dbReference type="NCBI Taxonomy" id="1220023"/>
    <lineage>
        <taxon>Archaea</taxon>
        <taxon>Methanobacteriati</taxon>
        <taxon>Methanobacteriota</taxon>
        <taxon>Stenosarchaea group</taxon>
        <taxon>Halobacteria</taxon>
        <taxon>Halobacteriales</taxon>
        <taxon>Haloferacaceae</taxon>
    </lineage>
</organism>
<evidence type="ECO:0000313" key="3">
    <source>
        <dbReference type="Proteomes" id="UP001597111"/>
    </source>
</evidence>
<comment type="caution">
    <text evidence="2">The sequence shown here is derived from an EMBL/GenBank/DDBJ whole genome shotgun (WGS) entry which is preliminary data.</text>
</comment>
<feature type="non-terminal residue" evidence="2">
    <location>
        <position position="61"/>
    </location>
</feature>
<sequence length="61" mass="6377">MTSHALLTVQTVVLVTISLAILYPVVAYSRSVLHTEAIVALAASTLVFTVGSLVEQAPGRP</sequence>
<accession>A0ABD6B748</accession>
<protein>
    <submittedName>
        <fullName evidence="2">Uncharacterized protein</fullName>
    </submittedName>
</protein>
<reference evidence="2 3" key="1">
    <citation type="journal article" date="2019" name="Int. J. Syst. Evol. Microbiol.">
        <title>The Global Catalogue of Microorganisms (GCM) 10K type strain sequencing project: providing services to taxonomists for standard genome sequencing and annotation.</title>
        <authorList>
            <consortium name="The Broad Institute Genomics Platform"/>
            <consortium name="The Broad Institute Genome Sequencing Center for Infectious Disease"/>
            <person name="Wu L."/>
            <person name="Ma J."/>
        </authorList>
    </citation>
    <scope>NUCLEOTIDE SEQUENCE [LARGE SCALE GENOMIC DNA]</scope>
    <source>
        <strain evidence="2 3">CGMCC 1.12285</strain>
    </source>
</reference>
<keyword evidence="1" id="KW-0472">Membrane</keyword>
<keyword evidence="1" id="KW-1133">Transmembrane helix</keyword>
<evidence type="ECO:0000256" key="1">
    <source>
        <dbReference type="SAM" id="Phobius"/>
    </source>
</evidence>
<name>A0ABD6B748_9EURY</name>
<feature type="transmembrane region" description="Helical" evidence="1">
    <location>
        <begin position="37"/>
        <end position="54"/>
    </location>
</feature>
<keyword evidence="3" id="KW-1185">Reference proteome</keyword>
<gene>
    <name evidence="2" type="ORF">ACFR9S_08640</name>
</gene>
<keyword evidence="1" id="KW-0812">Transmembrane</keyword>
<dbReference type="RefSeq" id="WP_379818431.1">
    <property type="nucleotide sequence ID" value="NZ_JBHUDH010000091.1"/>
</dbReference>
<feature type="transmembrane region" description="Helical" evidence="1">
    <location>
        <begin position="6"/>
        <end position="25"/>
    </location>
</feature>
<dbReference type="AlphaFoldDB" id="A0ABD6B748"/>
<dbReference type="EMBL" id="JBHUDH010000091">
    <property type="protein sequence ID" value="MFD1526366.1"/>
    <property type="molecule type" value="Genomic_DNA"/>
</dbReference>
<proteinExistence type="predicted"/>
<evidence type="ECO:0000313" key="2">
    <source>
        <dbReference type="EMBL" id="MFD1526366.1"/>
    </source>
</evidence>
<dbReference type="Proteomes" id="UP001597111">
    <property type="component" value="Unassembled WGS sequence"/>
</dbReference>